<sequence>MRSVLLSVKFETYSTNLNAFFTAFLQKSFRISKIVLALIGGYARKAADGSLVKYNLSTKTGQRTILACKSAIPTGPPRPSRPTVAPPGGHSAKLPAAPLK</sequence>
<organism evidence="2 3">
    <name type="scientific">Eumeta variegata</name>
    <name type="common">Bagworm moth</name>
    <name type="synonym">Eumeta japonica</name>
    <dbReference type="NCBI Taxonomy" id="151549"/>
    <lineage>
        <taxon>Eukaryota</taxon>
        <taxon>Metazoa</taxon>
        <taxon>Ecdysozoa</taxon>
        <taxon>Arthropoda</taxon>
        <taxon>Hexapoda</taxon>
        <taxon>Insecta</taxon>
        <taxon>Pterygota</taxon>
        <taxon>Neoptera</taxon>
        <taxon>Endopterygota</taxon>
        <taxon>Lepidoptera</taxon>
        <taxon>Glossata</taxon>
        <taxon>Ditrysia</taxon>
        <taxon>Tineoidea</taxon>
        <taxon>Psychidae</taxon>
        <taxon>Oiketicinae</taxon>
        <taxon>Eumeta</taxon>
    </lineage>
</organism>
<dbReference type="EMBL" id="BGZK01000287">
    <property type="protein sequence ID" value="GBP34332.1"/>
    <property type="molecule type" value="Genomic_DNA"/>
</dbReference>
<accession>A0A4C1V7P5</accession>
<keyword evidence="3" id="KW-1185">Reference proteome</keyword>
<evidence type="ECO:0000256" key="1">
    <source>
        <dbReference type="SAM" id="MobiDB-lite"/>
    </source>
</evidence>
<feature type="region of interest" description="Disordered" evidence="1">
    <location>
        <begin position="70"/>
        <end position="100"/>
    </location>
</feature>
<gene>
    <name evidence="2" type="ORF">EVAR_7383_1</name>
</gene>
<dbReference type="Proteomes" id="UP000299102">
    <property type="component" value="Unassembled WGS sequence"/>
</dbReference>
<evidence type="ECO:0000313" key="3">
    <source>
        <dbReference type="Proteomes" id="UP000299102"/>
    </source>
</evidence>
<comment type="caution">
    <text evidence="2">The sequence shown here is derived from an EMBL/GenBank/DDBJ whole genome shotgun (WGS) entry which is preliminary data.</text>
</comment>
<name>A0A4C1V7P5_EUMVA</name>
<reference evidence="2 3" key="1">
    <citation type="journal article" date="2019" name="Commun. Biol.">
        <title>The bagworm genome reveals a unique fibroin gene that provides high tensile strength.</title>
        <authorList>
            <person name="Kono N."/>
            <person name="Nakamura H."/>
            <person name="Ohtoshi R."/>
            <person name="Tomita M."/>
            <person name="Numata K."/>
            <person name="Arakawa K."/>
        </authorList>
    </citation>
    <scope>NUCLEOTIDE SEQUENCE [LARGE SCALE GENOMIC DNA]</scope>
</reference>
<evidence type="ECO:0000313" key="2">
    <source>
        <dbReference type="EMBL" id="GBP34332.1"/>
    </source>
</evidence>
<proteinExistence type="predicted"/>
<dbReference type="AlphaFoldDB" id="A0A4C1V7P5"/>
<protein>
    <submittedName>
        <fullName evidence="2">Uncharacterized protein</fullName>
    </submittedName>
</protein>